<dbReference type="InterPro" id="IPR011009">
    <property type="entry name" value="Kinase-like_dom_sf"/>
</dbReference>
<evidence type="ECO:0000256" key="4">
    <source>
        <dbReference type="ARBA" id="ARBA00022553"/>
    </source>
</evidence>
<dbReference type="SUPFAM" id="SSF56112">
    <property type="entry name" value="Protein kinase-like (PK-like)"/>
    <property type="match status" value="1"/>
</dbReference>
<evidence type="ECO:0000313" key="16">
    <source>
        <dbReference type="Ensembl" id="ENSSPAP00000020738.1"/>
    </source>
</evidence>
<evidence type="ECO:0000259" key="14">
    <source>
        <dbReference type="PROSITE" id="PS50011"/>
    </source>
</evidence>
<dbReference type="Gene3D" id="3.30.200.20">
    <property type="entry name" value="Phosphorylase Kinase, domain 1"/>
    <property type="match status" value="1"/>
</dbReference>
<feature type="domain" description="Protein kinase" evidence="14">
    <location>
        <begin position="34"/>
        <end position="292"/>
    </location>
</feature>
<feature type="compositionally biased region" description="Low complexity" evidence="13">
    <location>
        <begin position="550"/>
        <end position="560"/>
    </location>
</feature>
<dbReference type="PANTHER" id="PTHR46538:SF1">
    <property type="entry name" value="NON-SPECIFIC SERINE_THREONINE PROTEIN KINASE"/>
    <property type="match status" value="1"/>
</dbReference>
<dbReference type="PROSITE" id="PS50011">
    <property type="entry name" value="PROTEIN_KINASE_DOM"/>
    <property type="match status" value="1"/>
</dbReference>
<dbReference type="PROSITE" id="PS00107">
    <property type="entry name" value="PROTEIN_KINASE_ATP"/>
    <property type="match status" value="1"/>
</dbReference>
<dbReference type="FunFam" id="3.30.200.20:FF:000120">
    <property type="entry name" value="STE20-like serine/threonine-protein kinase"/>
    <property type="match status" value="1"/>
</dbReference>
<protein>
    <recommendedName>
        <fullName evidence="2">non-specific serine/threonine protein kinase</fullName>
        <ecNumber evidence="2">2.7.11.1</ecNumber>
    </recommendedName>
</protein>
<dbReference type="InterPro" id="IPR008271">
    <property type="entry name" value="Ser/Thr_kinase_AS"/>
</dbReference>
<evidence type="ECO:0000256" key="6">
    <source>
        <dbReference type="ARBA" id="ARBA00022741"/>
    </source>
</evidence>
<dbReference type="InterPro" id="IPR051585">
    <property type="entry name" value="STE20_Ser/Thr_Kinases"/>
</dbReference>
<evidence type="ECO:0000259" key="15">
    <source>
        <dbReference type="PROSITE" id="PS50151"/>
    </source>
</evidence>
<evidence type="ECO:0000256" key="12">
    <source>
        <dbReference type="SAM" id="Coils"/>
    </source>
</evidence>
<evidence type="ECO:0000256" key="9">
    <source>
        <dbReference type="ARBA" id="ARBA00047899"/>
    </source>
</evidence>
<dbReference type="PROSITE" id="PS00108">
    <property type="entry name" value="PROTEIN_KINASE_ST"/>
    <property type="match status" value="1"/>
</dbReference>
<dbReference type="InterPro" id="IPR017441">
    <property type="entry name" value="Protein_kinase_ATP_BS"/>
</dbReference>
<proteinExistence type="inferred from homology"/>
<keyword evidence="7" id="KW-0418">Kinase</keyword>
<feature type="compositionally biased region" description="Acidic residues" evidence="13">
    <location>
        <begin position="313"/>
        <end position="328"/>
    </location>
</feature>
<feature type="compositionally biased region" description="Acidic residues" evidence="13">
    <location>
        <begin position="406"/>
        <end position="427"/>
    </location>
</feature>
<feature type="compositionally biased region" description="Low complexity" evidence="13">
    <location>
        <begin position="464"/>
        <end position="487"/>
    </location>
</feature>
<evidence type="ECO:0000256" key="2">
    <source>
        <dbReference type="ARBA" id="ARBA00012513"/>
    </source>
</evidence>
<dbReference type="GeneTree" id="ENSGT00940000156184"/>
<dbReference type="InterPro" id="IPR001943">
    <property type="entry name" value="UVR_dom"/>
</dbReference>
<feature type="compositionally biased region" description="Acidic residues" evidence="13">
    <location>
        <begin position="451"/>
        <end position="462"/>
    </location>
</feature>
<feature type="coiled-coil region" evidence="12">
    <location>
        <begin position="804"/>
        <end position="838"/>
    </location>
</feature>
<evidence type="ECO:0000256" key="1">
    <source>
        <dbReference type="ARBA" id="ARBA00008874"/>
    </source>
</evidence>
<evidence type="ECO:0000256" key="10">
    <source>
        <dbReference type="ARBA" id="ARBA00048679"/>
    </source>
</evidence>
<feature type="binding site" evidence="11">
    <location>
        <position position="63"/>
    </location>
    <ligand>
        <name>ATP</name>
        <dbReference type="ChEBI" id="CHEBI:30616"/>
    </ligand>
</feature>
<name>A0A3B5AH19_9TELE</name>
<feature type="compositionally biased region" description="Polar residues" evidence="13">
    <location>
        <begin position="561"/>
        <end position="572"/>
    </location>
</feature>
<sequence>MSFFNFRKIFKLGAEKKKKQYEHVRRDENPEEVWDIIGELGDGAFGKVFKAQNKQTGVLAAAKVIDTKTEEELEDYMVEIDILASCDHQNIVKLLDAFYYESKLWILIEFCAGGAVDAVMLELERPLTEPQIRVVCRQTLQALVYLHENKIIHRDLKAGNILLTLDGDVKLADFGVSAKNTKTLQRRDSFIGTPYWMAPEVVMCETSKDRPYDYKADIWSLGVTLIELAQIEPPNHEMNPMRVLLKIAKADPPTLMQPSRWSPEFSDFLKRCLDKNVDNRWSAPQLLQHSFVSTVADSRPLRELIAEAKAEVTEEIEEHKEEEEEEDTEAHLGHKRAPSDVSVASSEDEKIPLSPSILESVPEKVEPVLPVPTPAELPADNHVVETSFVEEPAAEAPTEKASDTPEKDEETEQKPVEEEEKVPEAAEDVTTPEPETEPEAPVKEMQQLEIAVEDEKEVDTAENPEQPEVTEAPQEETTPVVEEPSTPAEEEDEEERYKHLKVTLTLPEQDKEVLKEENGEKATEKDKINAEEEKTVPDKAKDDKERDSDSGSGSAADNSSVDLNLSISSFLSKTKEPGSVSIQDMKRQKKTLKKTRKFMVDGVEVSVTTSKIITDNDTKNEEMRFLRRQELRELRLLQKEEQRAQQQLSNKLQQQKEQIYRRFEQETTSKKRQYDQEVENLERQQKQTIERLEQEHTNRLRDEAKRIKAEQDKELSKYQNMLKNRKKEEQEFLQKQQQDLDSALKKIIQQHKHELATIERDCLNHKQQLLRAREAAMWELEERHLQEKHQLFKQQLKDQYFMQRHQLLKRHEKEMEQMQRYNQRLIEEMKNKQTQERTRLPKIQRSEAKTRMAMFKKSLRITVASITPEQEREKVKQFAAQEEKRQKNERLHQHQKHENQMRDLQLQCDANVRELQQLQNEKCHLLIEHETQKLKELDEEHSLELKEWREKLRPRKKALEEEFARKLQEQEVFFKMSGESECLNPSTQSRISKFYPIPSVHSTGF</sequence>
<comment type="catalytic activity">
    <reaction evidence="9">
        <text>L-threonyl-[protein] + ATP = O-phospho-L-threonyl-[protein] + ADP + H(+)</text>
        <dbReference type="Rhea" id="RHEA:46608"/>
        <dbReference type="Rhea" id="RHEA-COMP:11060"/>
        <dbReference type="Rhea" id="RHEA-COMP:11605"/>
        <dbReference type="ChEBI" id="CHEBI:15378"/>
        <dbReference type="ChEBI" id="CHEBI:30013"/>
        <dbReference type="ChEBI" id="CHEBI:30616"/>
        <dbReference type="ChEBI" id="CHEBI:61977"/>
        <dbReference type="ChEBI" id="CHEBI:456216"/>
        <dbReference type="EC" id="2.7.11.1"/>
    </reaction>
</comment>
<dbReference type="OrthoDB" id="10027016at2759"/>
<dbReference type="Pfam" id="PF00069">
    <property type="entry name" value="Pkinase"/>
    <property type="match status" value="1"/>
</dbReference>
<keyword evidence="6 11" id="KW-0547">Nucleotide-binding</keyword>
<dbReference type="PROSITE" id="PS50151">
    <property type="entry name" value="UVR"/>
    <property type="match status" value="1"/>
</dbReference>
<keyword evidence="3" id="KW-0723">Serine/threonine-protein kinase</keyword>
<evidence type="ECO:0000313" key="18">
    <source>
        <dbReference type="RefSeq" id="XP_008277219.1"/>
    </source>
</evidence>
<keyword evidence="8 11" id="KW-0067">ATP-binding</keyword>
<dbReference type="GO" id="GO:0004674">
    <property type="term" value="F:protein serine/threonine kinase activity"/>
    <property type="evidence" value="ECO:0007669"/>
    <property type="project" value="UniProtKB-KW"/>
</dbReference>
<dbReference type="Ensembl" id="ENSSPAT00000021053.1">
    <property type="protein sequence ID" value="ENSSPAP00000020738.1"/>
    <property type="gene ID" value="ENSSPAG00000015642.1"/>
</dbReference>
<evidence type="ECO:0000256" key="8">
    <source>
        <dbReference type="ARBA" id="ARBA00022840"/>
    </source>
</evidence>
<feature type="compositionally biased region" description="Basic and acidic residues" evidence="13">
    <location>
        <begin position="508"/>
        <end position="549"/>
    </location>
</feature>
<feature type="domain" description="UVR" evidence="15">
    <location>
        <begin position="675"/>
        <end position="710"/>
    </location>
</feature>
<feature type="region of interest" description="Disordered" evidence="13">
    <location>
        <begin position="870"/>
        <end position="900"/>
    </location>
</feature>
<feature type="coiled-coil region" evidence="12">
    <location>
        <begin position="627"/>
        <end position="768"/>
    </location>
</feature>
<comment type="catalytic activity">
    <reaction evidence="10">
        <text>L-seryl-[protein] + ATP = O-phospho-L-seryl-[protein] + ADP + H(+)</text>
        <dbReference type="Rhea" id="RHEA:17989"/>
        <dbReference type="Rhea" id="RHEA-COMP:9863"/>
        <dbReference type="Rhea" id="RHEA-COMP:11604"/>
        <dbReference type="ChEBI" id="CHEBI:15378"/>
        <dbReference type="ChEBI" id="CHEBI:29999"/>
        <dbReference type="ChEBI" id="CHEBI:30616"/>
        <dbReference type="ChEBI" id="CHEBI:83421"/>
        <dbReference type="ChEBI" id="CHEBI:456216"/>
        <dbReference type="EC" id="2.7.11.1"/>
    </reaction>
</comment>
<dbReference type="InterPro" id="IPR000719">
    <property type="entry name" value="Prot_kinase_dom"/>
</dbReference>
<gene>
    <name evidence="18" type="primary">LOC103355271</name>
</gene>
<dbReference type="SMART" id="SM00220">
    <property type="entry name" value="S_TKc"/>
    <property type="match status" value="1"/>
</dbReference>
<dbReference type="Pfam" id="PF12474">
    <property type="entry name" value="PKK"/>
    <property type="match status" value="2"/>
</dbReference>
<dbReference type="Proteomes" id="UP000694891">
    <property type="component" value="Unplaced"/>
</dbReference>
<keyword evidence="4" id="KW-0597">Phosphoprotein</keyword>
<evidence type="ECO:0000256" key="13">
    <source>
        <dbReference type="SAM" id="MobiDB-lite"/>
    </source>
</evidence>
<dbReference type="FunFam" id="1.10.510.10:FF:000081">
    <property type="entry name" value="STE20-like serine/threonine-protein kinase"/>
    <property type="match status" value="1"/>
</dbReference>
<reference evidence="16" key="1">
    <citation type="submission" date="2023-09" db="UniProtKB">
        <authorList>
            <consortium name="Ensembl"/>
        </authorList>
    </citation>
    <scope>IDENTIFICATION</scope>
</reference>
<comment type="similarity">
    <text evidence="1">Belongs to the protein kinase superfamily. STE Ser/Thr protein kinase family. STE20 subfamily.</text>
</comment>
<dbReference type="GO" id="GO:0005524">
    <property type="term" value="F:ATP binding"/>
    <property type="evidence" value="ECO:0007669"/>
    <property type="project" value="UniProtKB-UniRule"/>
</dbReference>
<evidence type="ECO:0000313" key="17">
    <source>
        <dbReference type="Proteomes" id="UP000694891"/>
    </source>
</evidence>
<evidence type="ECO:0000256" key="7">
    <source>
        <dbReference type="ARBA" id="ARBA00022777"/>
    </source>
</evidence>
<reference evidence="18" key="2">
    <citation type="submission" date="2025-04" db="UniProtKB">
        <authorList>
            <consortium name="RefSeq"/>
        </authorList>
    </citation>
    <scope>IDENTIFICATION</scope>
</reference>
<dbReference type="AlphaFoldDB" id="A0A3B5AH19"/>
<dbReference type="InterPro" id="IPR022165">
    <property type="entry name" value="PKK"/>
</dbReference>
<dbReference type="GeneID" id="103355271"/>
<dbReference type="PANTHER" id="PTHR46538">
    <property type="entry name" value="PROTEIN KINASE DOMAIN-CONTAINING PROTEIN"/>
    <property type="match status" value="1"/>
</dbReference>
<dbReference type="Gene3D" id="1.10.510.10">
    <property type="entry name" value="Transferase(Phosphotransferase) domain 1"/>
    <property type="match status" value="1"/>
</dbReference>
<dbReference type="STRING" id="144197.ENSSPAP00000020738"/>
<dbReference type="EC" id="2.7.11.1" evidence="2"/>
<evidence type="ECO:0000256" key="5">
    <source>
        <dbReference type="ARBA" id="ARBA00022679"/>
    </source>
</evidence>
<feature type="region of interest" description="Disordered" evidence="13">
    <location>
        <begin position="312"/>
        <end position="593"/>
    </location>
</feature>
<evidence type="ECO:0000256" key="11">
    <source>
        <dbReference type="PROSITE-ProRule" id="PRU10141"/>
    </source>
</evidence>
<accession>A0A3B5AH19</accession>
<keyword evidence="12" id="KW-0175">Coiled coil</keyword>
<organism evidence="16">
    <name type="scientific">Stegastes partitus</name>
    <name type="common">bicolor damselfish</name>
    <dbReference type="NCBI Taxonomy" id="144197"/>
    <lineage>
        <taxon>Eukaryota</taxon>
        <taxon>Metazoa</taxon>
        <taxon>Chordata</taxon>
        <taxon>Craniata</taxon>
        <taxon>Vertebrata</taxon>
        <taxon>Euteleostomi</taxon>
        <taxon>Actinopterygii</taxon>
        <taxon>Neopterygii</taxon>
        <taxon>Teleostei</taxon>
        <taxon>Neoteleostei</taxon>
        <taxon>Acanthomorphata</taxon>
        <taxon>Ovalentaria</taxon>
        <taxon>Pomacentridae</taxon>
        <taxon>Stegastes</taxon>
    </lineage>
</organism>
<evidence type="ECO:0000256" key="3">
    <source>
        <dbReference type="ARBA" id="ARBA00022527"/>
    </source>
</evidence>
<keyword evidence="17" id="KW-1185">Reference proteome</keyword>
<keyword evidence="5" id="KW-0808">Transferase</keyword>
<dbReference type="RefSeq" id="XP_008277219.1">
    <property type="nucleotide sequence ID" value="XM_008278997.1"/>
</dbReference>